<evidence type="ECO:0000313" key="2">
    <source>
        <dbReference type="EMBL" id="QJA93233.1"/>
    </source>
</evidence>
<organism evidence="2">
    <name type="scientific">viral metagenome</name>
    <dbReference type="NCBI Taxonomy" id="1070528"/>
    <lineage>
        <taxon>unclassified sequences</taxon>
        <taxon>metagenomes</taxon>
        <taxon>organismal metagenomes</taxon>
    </lineage>
</organism>
<proteinExistence type="predicted"/>
<dbReference type="EMBL" id="MT143132">
    <property type="protein sequence ID" value="QJA93233.1"/>
    <property type="molecule type" value="Genomic_DNA"/>
</dbReference>
<name>A0A6M3LFN2_9ZZZZ</name>
<dbReference type="EMBL" id="MT141803">
    <property type="protein sequence ID" value="QJA70568.1"/>
    <property type="molecule type" value="Genomic_DNA"/>
</dbReference>
<evidence type="ECO:0000313" key="1">
    <source>
        <dbReference type="EMBL" id="QJA70568.1"/>
    </source>
</evidence>
<sequence>MRHTPAPWTLQQLETNRNGYDWPTFAIRSPQNCCLATVGTVDRYHADDNEANAHLMAAAPDMLAALEYVIGWNSDSWDADIARDMAVDAIAKAKEKRVNAPRDNLAELRSVLKDARIALVFYRKYLESDTEQHVTYPFGIEVEGAIRAAIAKEGE</sequence>
<accession>A0A6M3LFN2</accession>
<dbReference type="AlphaFoldDB" id="A0A6M3LFN2"/>
<gene>
    <name evidence="1" type="ORF">MM415A03651_0013</name>
    <name evidence="2" type="ORF">MM415B04311_0015</name>
</gene>
<protein>
    <submittedName>
        <fullName evidence="2">Uncharacterized protein</fullName>
    </submittedName>
</protein>
<reference evidence="2" key="1">
    <citation type="submission" date="2020-03" db="EMBL/GenBank/DDBJ databases">
        <title>The deep terrestrial virosphere.</title>
        <authorList>
            <person name="Holmfeldt K."/>
            <person name="Nilsson E."/>
            <person name="Simone D."/>
            <person name="Lopez-Fernandez M."/>
            <person name="Wu X."/>
            <person name="de Brujin I."/>
            <person name="Lundin D."/>
            <person name="Andersson A."/>
            <person name="Bertilsson S."/>
            <person name="Dopson M."/>
        </authorList>
    </citation>
    <scope>NUCLEOTIDE SEQUENCE</scope>
    <source>
        <strain evidence="1">MM415A03651</strain>
        <strain evidence="2">MM415B04311</strain>
    </source>
</reference>